<dbReference type="Proteomes" id="UP001222275">
    <property type="component" value="Chromosome"/>
</dbReference>
<dbReference type="RefSeq" id="WP_275595595.1">
    <property type="nucleotide sequence ID" value="NZ_CP102381.1"/>
</dbReference>
<keyword evidence="11" id="KW-0282">Flagellum</keyword>
<proteinExistence type="inferred from homology"/>
<dbReference type="InterPro" id="IPR007412">
    <property type="entry name" value="FlgM"/>
</dbReference>
<evidence type="ECO:0000256" key="5">
    <source>
        <dbReference type="ARBA" id="ARBA00023015"/>
    </source>
</evidence>
<evidence type="ECO:0000256" key="3">
    <source>
        <dbReference type="ARBA" id="ARBA00022491"/>
    </source>
</evidence>
<evidence type="ECO:0000256" key="7">
    <source>
        <dbReference type="ARBA" id="ARBA00024739"/>
    </source>
</evidence>
<evidence type="ECO:0000256" key="2">
    <source>
        <dbReference type="ARBA" id="ARBA00017823"/>
    </source>
</evidence>
<keyword evidence="6" id="KW-0804">Transcription</keyword>
<keyword evidence="3" id="KW-0678">Repressor</keyword>
<organism evidence="11 12">
    <name type="scientific">Thiomicrorhabdus lithotrophica</name>
    <dbReference type="NCBI Taxonomy" id="2949997"/>
    <lineage>
        <taxon>Bacteria</taxon>
        <taxon>Pseudomonadati</taxon>
        <taxon>Pseudomonadota</taxon>
        <taxon>Gammaproteobacteria</taxon>
        <taxon>Thiotrichales</taxon>
        <taxon>Piscirickettsiaceae</taxon>
        <taxon>Thiomicrorhabdus</taxon>
    </lineage>
</organism>
<dbReference type="Pfam" id="PF04316">
    <property type="entry name" value="FlgM"/>
    <property type="match status" value="1"/>
</dbReference>
<keyword evidence="11" id="KW-0966">Cell projection</keyword>
<evidence type="ECO:0000256" key="9">
    <source>
        <dbReference type="SAM" id="MobiDB-lite"/>
    </source>
</evidence>
<comment type="function">
    <text evidence="7">Responsible for the coupling of flagellin expression to flagellar assembly by preventing expression of the flagellin genes when a component of the middle class of proteins is defective. It negatively regulates flagellar genes by inhibiting the activity of FliA by directly binding to FliA.</text>
</comment>
<sequence length="102" mass="11044">MDIKNYTNSVLPGRSNDSVKALSKDVDGGTKPTAPNKPVDKVTLTDVLSQARELETKSRDVNVDNSARIAEIKAAIQEGSYQVDAQRIADKLIQTEALFAKA</sequence>
<feature type="region of interest" description="Disordered" evidence="9">
    <location>
        <begin position="1"/>
        <end position="39"/>
    </location>
</feature>
<evidence type="ECO:0000256" key="1">
    <source>
        <dbReference type="ARBA" id="ARBA00005322"/>
    </source>
</evidence>
<dbReference type="SUPFAM" id="SSF101498">
    <property type="entry name" value="Anti-sigma factor FlgM"/>
    <property type="match status" value="1"/>
</dbReference>
<evidence type="ECO:0000313" key="12">
    <source>
        <dbReference type="Proteomes" id="UP001222275"/>
    </source>
</evidence>
<dbReference type="InterPro" id="IPR031316">
    <property type="entry name" value="FlgM_C"/>
</dbReference>
<gene>
    <name evidence="11" type="primary">flgM</name>
    <name evidence="11" type="ORF">NR989_03555</name>
</gene>
<reference evidence="11 12" key="1">
    <citation type="submission" date="2022-06" db="EMBL/GenBank/DDBJ databases">
        <title>Thiomicrohabdus sp. nov, an obligately chemolithoautotrophic, sulfur-oxidizing bacterium isolated from beach of Guanyin Mountain. Amoy.</title>
        <authorList>
            <person name="Zhu H."/>
        </authorList>
    </citation>
    <scope>NUCLEOTIDE SEQUENCE [LARGE SCALE GENOMIC DNA]</scope>
    <source>
        <strain evidence="11 12">XGS-01</strain>
    </source>
</reference>
<dbReference type="InterPro" id="IPR035890">
    <property type="entry name" value="Anti-sigma-28_factor_FlgM_sf"/>
</dbReference>
<accession>A0ABY8CCX5</accession>
<evidence type="ECO:0000313" key="11">
    <source>
        <dbReference type="EMBL" id="WEJ63342.1"/>
    </source>
</evidence>
<feature type="compositionally biased region" description="Polar residues" evidence="9">
    <location>
        <begin position="1"/>
        <end position="18"/>
    </location>
</feature>
<dbReference type="NCBIfam" id="TIGR03824">
    <property type="entry name" value="FlgM_jcvi"/>
    <property type="match status" value="1"/>
</dbReference>
<comment type="similarity">
    <text evidence="1">Belongs to the FlgM family.</text>
</comment>
<keyword evidence="4" id="KW-1005">Bacterial flagellum biogenesis</keyword>
<evidence type="ECO:0000256" key="8">
    <source>
        <dbReference type="ARBA" id="ARBA00030117"/>
    </source>
</evidence>
<evidence type="ECO:0000256" key="6">
    <source>
        <dbReference type="ARBA" id="ARBA00023163"/>
    </source>
</evidence>
<keyword evidence="5" id="KW-0805">Transcription regulation</keyword>
<keyword evidence="12" id="KW-1185">Reference proteome</keyword>
<evidence type="ECO:0000259" key="10">
    <source>
        <dbReference type="Pfam" id="PF04316"/>
    </source>
</evidence>
<dbReference type="EMBL" id="CP102381">
    <property type="protein sequence ID" value="WEJ63342.1"/>
    <property type="molecule type" value="Genomic_DNA"/>
</dbReference>
<protein>
    <recommendedName>
        <fullName evidence="2">Negative regulator of flagellin synthesis</fullName>
    </recommendedName>
    <alternativeName>
        <fullName evidence="8">Anti-sigma-28 factor</fullName>
    </alternativeName>
</protein>
<name>A0ABY8CCX5_9GAMM</name>
<feature type="domain" description="Anti-sigma-28 factor FlgM C-terminal" evidence="10">
    <location>
        <begin position="40"/>
        <end position="94"/>
    </location>
</feature>
<evidence type="ECO:0000256" key="4">
    <source>
        <dbReference type="ARBA" id="ARBA00022795"/>
    </source>
</evidence>
<keyword evidence="11" id="KW-0969">Cilium</keyword>